<comment type="caution">
    <text evidence="2">The sequence shown here is derived from an EMBL/GenBank/DDBJ whole genome shotgun (WGS) entry which is preliminary data.</text>
</comment>
<dbReference type="EMBL" id="PXZH01000001">
    <property type="protein sequence ID" value="RST89660.1"/>
    <property type="molecule type" value="Genomic_DNA"/>
</dbReference>
<feature type="transmembrane region" description="Helical" evidence="1">
    <location>
        <begin position="88"/>
        <end position="111"/>
    </location>
</feature>
<dbReference type="RefSeq" id="WP_125942271.1">
    <property type="nucleotide sequence ID" value="NZ_PXZH01000001.1"/>
</dbReference>
<dbReference type="PANTHER" id="PTHR37309">
    <property type="entry name" value="SLR0284 PROTEIN"/>
    <property type="match status" value="1"/>
</dbReference>
<proteinExistence type="predicted"/>
<dbReference type="OrthoDB" id="7205479at2"/>
<dbReference type="PANTHER" id="PTHR37309:SF1">
    <property type="entry name" value="SLR0284 PROTEIN"/>
    <property type="match status" value="1"/>
</dbReference>
<feature type="transmembrane region" description="Helical" evidence="1">
    <location>
        <begin position="7"/>
        <end position="25"/>
    </location>
</feature>
<feature type="transmembrane region" description="Helical" evidence="1">
    <location>
        <begin position="55"/>
        <end position="76"/>
    </location>
</feature>
<evidence type="ECO:0008006" key="4">
    <source>
        <dbReference type="Google" id="ProtNLM"/>
    </source>
</evidence>
<name>A0A429Z7F9_9ENTE</name>
<dbReference type="Pfam" id="PF04020">
    <property type="entry name" value="Phage_holin_4_2"/>
    <property type="match status" value="1"/>
</dbReference>
<sequence>MSYWQRLLVNTLTFISLHVILPNHMLYVRSLGIALLASAVLSILNALVKPILHLLSLPITLITFGLFSFVINGIILQLTSSLVGPQNFGFSSFGSAVIVSVIMSLVNSVVLNQKLDAYD</sequence>
<evidence type="ECO:0000256" key="1">
    <source>
        <dbReference type="SAM" id="Phobius"/>
    </source>
</evidence>
<dbReference type="Proteomes" id="UP000277864">
    <property type="component" value="Unassembled WGS sequence"/>
</dbReference>
<keyword evidence="1" id="KW-0812">Transmembrane</keyword>
<keyword evidence="3" id="KW-1185">Reference proteome</keyword>
<accession>A0A429Z7F9</accession>
<organism evidence="2 3">
    <name type="scientific">Vagococcus humatus</name>
    <dbReference type="NCBI Taxonomy" id="1889241"/>
    <lineage>
        <taxon>Bacteria</taxon>
        <taxon>Bacillati</taxon>
        <taxon>Bacillota</taxon>
        <taxon>Bacilli</taxon>
        <taxon>Lactobacillales</taxon>
        <taxon>Enterococcaceae</taxon>
        <taxon>Vagococcus</taxon>
    </lineage>
</organism>
<feature type="transmembrane region" description="Helical" evidence="1">
    <location>
        <begin position="31"/>
        <end position="48"/>
    </location>
</feature>
<keyword evidence="1" id="KW-1133">Transmembrane helix</keyword>
<dbReference type="InterPro" id="IPR007165">
    <property type="entry name" value="Phage_holin_4_2"/>
</dbReference>
<evidence type="ECO:0000313" key="3">
    <source>
        <dbReference type="Proteomes" id="UP000277864"/>
    </source>
</evidence>
<keyword evidence="1" id="KW-0472">Membrane</keyword>
<reference evidence="2 3" key="1">
    <citation type="submission" date="2018-03" db="EMBL/GenBank/DDBJ databases">
        <authorList>
            <person name="Gulvik C.A."/>
        </authorList>
    </citation>
    <scope>NUCLEOTIDE SEQUENCE [LARGE SCALE GENOMIC DNA]</scope>
    <source>
        <strain evidence="2 3">JCM 31581</strain>
    </source>
</reference>
<gene>
    <name evidence="2" type="ORF">C7P63_00860</name>
</gene>
<protein>
    <recommendedName>
        <fullName evidence="4">Phage holin family protein</fullName>
    </recommendedName>
</protein>
<dbReference type="AlphaFoldDB" id="A0A429Z7F9"/>
<evidence type="ECO:0000313" key="2">
    <source>
        <dbReference type="EMBL" id="RST89660.1"/>
    </source>
</evidence>